<dbReference type="AlphaFoldDB" id="A0A5D4KBX2"/>
<evidence type="ECO:0000256" key="1">
    <source>
        <dbReference type="SAM" id="Phobius"/>
    </source>
</evidence>
<sequence length="268" mass="30946">MKNSGGKQWFFSAILLFTGIVVLLINIGVISLEIKQLFVIFIPFLIFIEGAKWLYTSLKWKRTLKFTMGLFLFIYGGLILLDVFEVMEFSYGDWWKLWPVGLIGFAFMVLWKKSGIRVRITDDYPFDHEEDIHHPKDNEGSKKKRTKVNRGFIIGDVKFNEPNWPLEPMRLYNMIGDYYFDISKAYVPDGETPIYIKGWIGDVKMLIPEDLPVDIHVAGSIGDIKIFGQKSSDIKPNLSYRSPGYEQAEKKLKIIIECSIGSVRINKV</sequence>
<feature type="transmembrane region" description="Helical" evidence="1">
    <location>
        <begin position="67"/>
        <end position="87"/>
    </location>
</feature>
<dbReference type="NCBIfam" id="NF040535">
    <property type="entry name" value="LiaF_C_term"/>
    <property type="match status" value="1"/>
</dbReference>
<feature type="transmembrane region" description="Helical" evidence="1">
    <location>
        <begin position="9"/>
        <end position="30"/>
    </location>
</feature>
<evidence type="ECO:0000259" key="2">
    <source>
        <dbReference type="Pfam" id="PF09922"/>
    </source>
</evidence>
<keyword evidence="1" id="KW-1133">Transmembrane helix</keyword>
<feature type="transmembrane region" description="Helical" evidence="1">
    <location>
        <begin position="36"/>
        <end position="55"/>
    </location>
</feature>
<dbReference type="GO" id="GO:0016020">
    <property type="term" value="C:membrane"/>
    <property type="evidence" value="ECO:0007669"/>
    <property type="project" value="InterPro"/>
</dbReference>
<keyword evidence="1" id="KW-0472">Membrane</keyword>
<feature type="transmembrane region" description="Helical" evidence="1">
    <location>
        <begin position="93"/>
        <end position="111"/>
    </location>
</feature>
<keyword evidence="1" id="KW-0812">Transmembrane</keyword>
<dbReference type="Pfam" id="PF09922">
    <property type="entry name" value="LiaF-like_C"/>
    <property type="match status" value="1"/>
</dbReference>
<dbReference type="Pfam" id="PF22570">
    <property type="entry name" value="LiaF-TM"/>
    <property type="match status" value="1"/>
</dbReference>
<evidence type="ECO:0000313" key="4">
    <source>
        <dbReference type="EMBL" id="TYR74894.1"/>
    </source>
</evidence>
<dbReference type="EMBL" id="VTEH01000009">
    <property type="protein sequence ID" value="TYR74894.1"/>
    <property type="molecule type" value="Genomic_DNA"/>
</dbReference>
<reference evidence="4 5" key="1">
    <citation type="submission" date="2019-08" db="EMBL/GenBank/DDBJ databases">
        <title>Bacillus genomes from the desert of Cuatro Cienegas, Coahuila.</title>
        <authorList>
            <person name="Olmedo-Alvarez G."/>
        </authorList>
    </citation>
    <scope>NUCLEOTIDE SEQUENCE [LARGE SCALE GENOMIC DNA]</scope>
    <source>
        <strain evidence="4 5">CH40_1T</strain>
    </source>
</reference>
<comment type="caution">
    <text evidence="4">The sequence shown here is derived from an EMBL/GenBank/DDBJ whole genome shotgun (WGS) entry which is preliminary data.</text>
</comment>
<dbReference type="InterPro" id="IPR054331">
    <property type="entry name" value="LiaF_TM"/>
</dbReference>
<evidence type="ECO:0000313" key="5">
    <source>
        <dbReference type="Proteomes" id="UP000323317"/>
    </source>
</evidence>
<feature type="domain" description="LiaF transmembrane" evidence="3">
    <location>
        <begin position="11"/>
        <end position="114"/>
    </location>
</feature>
<proteinExistence type="predicted"/>
<gene>
    <name evidence="4" type="ORF">FZC79_12350</name>
</gene>
<organism evidence="4 5">
    <name type="scientific">Rossellomorea vietnamensis</name>
    <dbReference type="NCBI Taxonomy" id="218284"/>
    <lineage>
        <taxon>Bacteria</taxon>
        <taxon>Bacillati</taxon>
        <taxon>Bacillota</taxon>
        <taxon>Bacilli</taxon>
        <taxon>Bacillales</taxon>
        <taxon>Bacillaceae</taxon>
        <taxon>Rossellomorea</taxon>
    </lineage>
</organism>
<dbReference type="Proteomes" id="UP000323317">
    <property type="component" value="Unassembled WGS sequence"/>
</dbReference>
<dbReference type="InterPro" id="IPR024425">
    <property type="entry name" value="LiaF-like_C"/>
</dbReference>
<dbReference type="PIRSF" id="PIRSF031509">
    <property type="entry name" value="Cell_wall_LiaF/YvqF"/>
    <property type="match status" value="1"/>
</dbReference>
<dbReference type="RefSeq" id="WP_148947119.1">
    <property type="nucleotide sequence ID" value="NZ_JBNIKK010000002.1"/>
</dbReference>
<accession>A0A5D4KBX2</accession>
<protein>
    <submittedName>
        <fullName evidence="4">Uncharacterized protein</fullName>
    </submittedName>
</protein>
<feature type="domain" description="Cell wall-active antibiotics response LiaF-like C-terminal" evidence="2">
    <location>
        <begin position="153"/>
        <end position="265"/>
    </location>
</feature>
<evidence type="ECO:0000259" key="3">
    <source>
        <dbReference type="Pfam" id="PF22570"/>
    </source>
</evidence>
<dbReference type="InterPro" id="IPR047793">
    <property type="entry name" value="LiaF_C"/>
</dbReference>
<name>A0A5D4KBX2_9BACI</name>
<dbReference type="InterPro" id="IPR016975">
    <property type="entry name" value="Cell_wall_LiaF"/>
</dbReference>